<reference evidence="2 3" key="1">
    <citation type="submission" date="2024-09" db="EMBL/GenBank/DDBJ databases">
        <authorList>
            <person name="Lee S.D."/>
        </authorList>
    </citation>
    <scope>NUCLEOTIDE SEQUENCE [LARGE SCALE GENOMIC DNA]</scope>
    <source>
        <strain evidence="2 3">N1-3</strain>
    </source>
</reference>
<keyword evidence="1" id="KW-0812">Transmembrane</keyword>
<feature type="transmembrane region" description="Helical" evidence="1">
    <location>
        <begin position="53"/>
        <end position="72"/>
    </location>
</feature>
<feature type="transmembrane region" description="Helical" evidence="1">
    <location>
        <begin position="295"/>
        <end position="315"/>
    </location>
</feature>
<evidence type="ECO:0000313" key="2">
    <source>
        <dbReference type="EMBL" id="MFC1435957.1"/>
    </source>
</evidence>
<dbReference type="EMBL" id="JBHEZY010000023">
    <property type="protein sequence ID" value="MFC1435957.1"/>
    <property type="molecule type" value="Genomic_DNA"/>
</dbReference>
<evidence type="ECO:0000313" key="3">
    <source>
        <dbReference type="Proteomes" id="UP001592530"/>
    </source>
</evidence>
<feature type="transmembrane region" description="Helical" evidence="1">
    <location>
        <begin position="222"/>
        <end position="246"/>
    </location>
</feature>
<feature type="transmembrane region" description="Helical" evidence="1">
    <location>
        <begin position="189"/>
        <end position="210"/>
    </location>
</feature>
<evidence type="ECO:0008006" key="4">
    <source>
        <dbReference type="Google" id="ProtNLM"/>
    </source>
</evidence>
<accession>A0ABV6XCF0</accession>
<sequence length="374" mass="37800">MLPYLRLARGYRSADLLRWLLTAVAAATVTALLLRALGRALTDPAGSGASVDRLLWCLPALAALGYLSAGWARSLPLQRPERMAGLVAAGAGPVRLRLLLAGETALACAFGALLALAGFLVLRAHWLELLPGTRLDPALGTSTGLPAAGTTTLLATVPLLGGLAAAAAVRPADLLPSDGADRPQPRPTVPYLAVALALPLAGAAMLSAGLHAGGSLAVWTGWLVGFVGIAVTVPALLYAAGWLLAVGRPRAVRLLAGRGLQADAWRLGTPLAVFAVCAALGAVVLVRLADEHGSAGTPALIETVLLAGCVLGALVTRLAELVTSRRAAYASLRRMGAAGSVYLRSWALRTGAAVVVLLGAGAGAAALTAAALLR</sequence>
<dbReference type="Proteomes" id="UP001592530">
    <property type="component" value="Unassembled WGS sequence"/>
</dbReference>
<keyword evidence="1" id="KW-1133">Transmembrane helix</keyword>
<keyword evidence="1" id="KW-0472">Membrane</keyword>
<organism evidence="2 3">
    <name type="scientific">Streptacidiphilus alkalitolerans</name>
    <dbReference type="NCBI Taxonomy" id="3342712"/>
    <lineage>
        <taxon>Bacteria</taxon>
        <taxon>Bacillati</taxon>
        <taxon>Actinomycetota</taxon>
        <taxon>Actinomycetes</taxon>
        <taxon>Kitasatosporales</taxon>
        <taxon>Streptomycetaceae</taxon>
        <taxon>Streptacidiphilus</taxon>
    </lineage>
</organism>
<feature type="transmembrane region" description="Helical" evidence="1">
    <location>
        <begin position="352"/>
        <end position="373"/>
    </location>
</feature>
<proteinExistence type="predicted"/>
<feature type="transmembrane region" description="Helical" evidence="1">
    <location>
        <begin position="147"/>
        <end position="169"/>
    </location>
</feature>
<gene>
    <name evidence="2" type="ORF">ACEZDB_35530</name>
</gene>
<name>A0ABV6XCF0_9ACTN</name>
<evidence type="ECO:0000256" key="1">
    <source>
        <dbReference type="SAM" id="Phobius"/>
    </source>
</evidence>
<protein>
    <recommendedName>
        <fullName evidence="4">FtsX-like permease family protein</fullName>
    </recommendedName>
</protein>
<feature type="transmembrane region" description="Helical" evidence="1">
    <location>
        <begin position="105"/>
        <end position="127"/>
    </location>
</feature>
<feature type="transmembrane region" description="Helical" evidence="1">
    <location>
        <begin position="20"/>
        <end position="41"/>
    </location>
</feature>
<feature type="transmembrane region" description="Helical" evidence="1">
    <location>
        <begin position="267"/>
        <end position="289"/>
    </location>
</feature>
<comment type="caution">
    <text evidence="2">The sequence shown here is derived from an EMBL/GenBank/DDBJ whole genome shotgun (WGS) entry which is preliminary data.</text>
</comment>
<dbReference type="RefSeq" id="WP_380559305.1">
    <property type="nucleotide sequence ID" value="NZ_JBHEZY010000023.1"/>
</dbReference>